<evidence type="ECO:0000256" key="2">
    <source>
        <dbReference type="ARBA" id="ARBA00024867"/>
    </source>
</evidence>
<dbReference type="Proteomes" id="UP000823990">
    <property type="component" value="Unassembled WGS sequence"/>
</dbReference>
<dbReference type="SUPFAM" id="SSF52172">
    <property type="entry name" value="CheY-like"/>
    <property type="match status" value="1"/>
</dbReference>
<evidence type="ECO:0000259" key="4">
    <source>
        <dbReference type="PROSITE" id="PS50110"/>
    </source>
</evidence>
<proteinExistence type="predicted"/>
<dbReference type="SMART" id="SM00850">
    <property type="entry name" value="LytTR"/>
    <property type="match status" value="1"/>
</dbReference>
<dbReference type="Gene3D" id="3.40.50.2300">
    <property type="match status" value="1"/>
</dbReference>
<dbReference type="EMBL" id="DXHS01000004">
    <property type="protein sequence ID" value="HIW01731.1"/>
    <property type="molecule type" value="Genomic_DNA"/>
</dbReference>
<dbReference type="AlphaFoldDB" id="A0A9D1TRQ3"/>
<dbReference type="Pfam" id="PF00072">
    <property type="entry name" value="Response_reg"/>
    <property type="match status" value="1"/>
</dbReference>
<dbReference type="GO" id="GO:0000156">
    <property type="term" value="F:phosphorelay response regulator activity"/>
    <property type="evidence" value="ECO:0007669"/>
    <property type="project" value="InterPro"/>
</dbReference>
<accession>A0A9D1TRQ3</accession>
<feature type="domain" description="Response regulatory" evidence="4">
    <location>
        <begin position="4"/>
        <end position="120"/>
    </location>
</feature>
<dbReference type="InterPro" id="IPR007492">
    <property type="entry name" value="LytTR_DNA-bd_dom"/>
</dbReference>
<name>A0A9D1TRQ3_9FIRM</name>
<dbReference type="PROSITE" id="PS50930">
    <property type="entry name" value="HTH_LYTTR"/>
    <property type="match status" value="1"/>
</dbReference>
<protein>
    <recommendedName>
        <fullName evidence="1">Stage 0 sporulation protein A homolog</fullName>
    </recommendedName>
</protein>
<feature type="domain" description="HTH LytTR-type" evidence="5">
    <location>
        <begin position="145"/>
        <end position="229"/>
    </location>
</feature>
<evidence type="ECO:0000313" key="7">
    <source>
        <dbReference type="Proteomes" id="UP000823990"/>
    </source>
</evidence>
<dbReference type="PROSITE" id="PS50110">
    <property type="entry name" value="RESPONSE_REGULATORY"/>
    <property type="match status" value="1"/>
</dbReference>
<comment type="function">
    <text evidence="2">May play the central regulatory role in sporulation. It may be an element of the effector pathway responsible for the activation of sporulation genes in response to nutritional stress. Spo0A may act in concert with spo0H (a sigma factor) to control the expression of some genes that are critical to the sporulation process.</text>
</comment>
<evidence type="ECO:0000313" key="6">
    <source>
        <dbReference type="EMBL" id="HIW01731.1"/>
    </source>
</evidence>
<dbReference type="PANTHER" id="PTHR37299">
    <property type="entry name" value="TRANSCRIPTIONAL REGULATOR-RELATED"/>
    <property type="match status" value="1"/>
</dbReference>
<comment type="caution">
    <text evidence="6">The sequence shown here is derived from an EMBL/GenBank/DDBJ whole genome shotgun (WGS) entry which is preliminary data.</text>
</comment>
<evidence type="ECO:0000259" key="5">
    <source>
        <dbReference type="PROSITE" id="PS50930"/>
    </source>
</evidence>
<reference evidence="6" key="2">
    <citation type="submission" date="2021-04" db="EMBL/GenBank/DDBJ databases">
        <authorList>
            <person name="Gilroy R."/>
        </authorList>
    </citation>
    <scope>NUCLEOTIDE SEQUENCE</scope>
    <source>
        <strain evidence="6">12435</strain>
    </source>
</reference>
<keyword evidence="3" id="KW-0597">Phosphoprotein</keyword>
<reference evidence="6" key="1">
    <citation type="journal article" date="2021" name="PeerJ">
        <title>Extensive microbial diversity within the chicken gut microbiome revealed by metagenomics and culture.</title>
        <authorList>
            <person name="Gilroy R."/>
            <person name="Ravi A."/>
            <person name="Getino M."/>
            <person name="Pursley I."/>
            <person name="Horton D.L."/>
            <person name="Alikhan N.F."/>
            <person name="Baker D."/>
            <person name="Gharbi K."/>
            <person name="Hall N."/>
            <person name="Watson M."/>
            <person name="Adriaenssens E.M."/>
            <person name="Foster-Nyarko E."/>
            <person name="Jarju S."/>
            <person name="Secka A."/>
            <person name="Antonio M."/>
            <person name="Oren A."/>
            <person name="Chaudhuri R.R."/>
            <person name="La Ragione R."/>
            <person name="Hildebrand F."/>
            <person name="Pallen M.J."/>
        </authorList>
    </citation>
    <scope>NUCLEOTIDE SEQUENCE</scope>
    <source>
        <strain evidence="6">12435</strain>
    </source>
</reference>
<gene>
    <name evidence="6" type="ORF">H9892_00100</name>
</gene>
<dbReference type="Pfam" id="PF04397">
    <property type="entry name" value="LytTR"/>
    <property type="match status" value="1"/>
</dbReference>
<dbReference type="InterPro" id="IPR011006">
    <property type="entry name" value="CheY-like_superfamily"/>
</dbReference>
<evidence type="ECO:0000256" key="1">
    <source>
        <dbReference type="ARBA" id="ARBA00018672"/>
    </source>
</evidence>
<dbReference type="InterPro" id="IPR046947">
    <property type="entry name" value="LytR-like"/>
</dbReference>
<dbReference type="Gene3D" id="2.40.50.1020">
    <property type="entry name" value="LytTr DNA-binding domain"/>
    <property type="match status" value="1"/>
</dbReference>
<dbReference type="SMART" id="SM00448">
    <property type="entry name" value="REC"/>
    <property type="match status" value="1"/>
</dbReference>
<dbReference type="GO" id="GO:0003677">
    <property type="term" value="F:DNA binding"/>
    <property type="evidence" value="ECO:0007669"/>
    <property type="project" value="UniProtKB-KW"/>
</dbReference>
<dbReference type="PANTHER" id="PTHR37299:SF1">
    <property type="entry name" value="STAGE 0 SPORULATION PROTEIN A HOMOLOG"/>
    <property type="match status" value="1"/>
</dbReference>
<feature type="modified residue" description="4-aspartylphosphate" evidence="3">
    <location>
        <position position="57"/>
    </location>
</feature>
<keyword evidence="6" id="KW-0238">DNA-binding</keyword>
<dbReference type="InterPro" id="IPR001789">
    <property type="entry name" value="Sig_transdc_resp-reg_receiver"/>
</dbReference>
<sequence length="235" mass="26965">MKIKIAVVDDEKESADTLVGFLGKYFSAIGEEYETVVYTDGMDLVSAYKPYDLIFMDIRMKGLNGMDAAHTVRGMDKEVAIVFVTNMKQLAIKGYDVGALDFIVKPIDYANFEMKMRRVMNELRRRKDVRIMVSQYNMGAVLSSSEIYYIEVLGHTVIYHSSRGEYKTRGSLSELEEKLRPVHFRSCHRCYLVNLAFVEEINENGVVVAGQSLPMSRLKKKEFYEDLANYLGRSR</sequence>
<evidence type="ECO:0000256" key="3">
    <source>
        <dbReference type="PROSITE-ProRule" id="PRU00169"/>
    </source>
</evidence>
<organism evidence="6 7">
    <name type="scientific">Candidatus Protoclostridium stercorigallinarum</name>
    <dbReference type="NCBI Taxonomy" id="2838741"/>
    <lineage>
        <taxon>Bacteria</taxon>
        <taxon>Bacillati</taxon>
        <taxon>Bacillota</taxon>
        <taxon>Clostridia</taxon>
        <taxon>Candidatus Protoclostridium</taxon>
    </lineage>
</organism>